<dbReference type="Proteomes" id="UP000785679">
    <property type="component" value="Unassembled WGS sequence"/>
</dbReference>
<sequence>MNENDDFQINNPLTEPCLTLSNLTSGTSTHNQIFSQTQSHQLTLNEFAATGFLPREIRQFQQTTQHSANTKDVLFEFSYLHNCRELFAGLVNQPQDQEEKTKMDWTLQNLENLLPKECAESTNENSLVELLENTKDPLGKDEKIELIRVEAQNFQATEERRPKVNTELIYKSLLRQCRLRLKEYVDQIILNRTPSIDQLNKALSEKLKKVIGKANYQTIKSCDQDLAILGKLYHKNNKGLGPFLKSHKHTIKQLVWLDVVFKKANSSSVQEFISFPICKALFIEYLKEDLLNNILIIDRRGYNESNSKKGTAKKAGSKIDPLAGKTWPLKNIMSFHHELTEVLGMPELWPTELNFIKELNYVQISPGKASKSGVPKAKTQLNQRSHTISKKTKAKTQSKTKKKSPAKKPAAARAASKRHSSKK</sequence>
<name>A0A8J8T4A5_HALGN</name>
<dbReference type="EMBL" id="RRYP01005818">
    <property type="protein sequence ID" value="TNV81709.1"/>
    <property type="molecule type" value="Genomic_DNA"/>
</dbReference>
<feature type="compositionally biased region" description="Basic residues" evidence="1">
    <location>
        <begin position="387"/>
        <end position="406"/>
    </location>
</feature>
<evidence type="ECO:0000313" key="3">
    <source>
        <dbReference type="Proteomes" id="UP000785679"/>
    </source>
</evidence>
<proteinExistence type="predicted"/>
<evidence type="ECO:0000256" key="1">
    <source>
        <dbReference type="SAM" id="MobiDB-lite"/>
    </source>
</evidence>
<accession>A0A8J8T4A5</accession>
<reference evidence="2" key="1">
    <citation type="submission" date="2019-06" db="EMBL/GenBank/DDBJ databases">
        <authorList>
            <person name="Zheng W."/>
        </authorList>
    </citation>
    <scope>NUCLEOTIDE SEQUENCE</scope>
    <source>
        <strain evidence="2">QDHG01</strain>
    </source>
</reference>
<organism evidence="2 3">
    <name type="scientific">Halteria grandinella</name>
    <dbReference type="NCBI Taxonomy" id="5974"/>
    <lineage>
        <taxon>Eukaryota</taxon>
        <taxon>Sar</taxon>
        <taxon>Alveolata</taxon>
        <taxon>Ciliophora</taxon>
        <taxon>Intramacronucleata</taxon>
        <taxon>Spirotrichea</taxon>
        <taxon>Stichotrichia</taxon>
        <taxon>Sporadotrichida</taxon>
        <taxon>Halteriidae</taxon>
        <taxon>Halteria</taxon>
    </lineage>
</organism>
<feature type="region of interest" description="Disordered" evidence="1">
    <location>
        <begin position="367"/>
        <end position="423"/>
    </location>
</feature>
<dbReference type="AlphaFoldDB" id="A0A8J8T4A5"/>
<gene>
    <name evidence="2" type="ORF">FGO68_gene7892</name>
</gene>
<protein>
    <submittedName>
        <fullName evidence="2">Uncharacterized protein</fullName>
    </submittedName>
</protein>
<comment type="caution">
    <text evidence="2">The sequence shown here is derived from an EMBL/GenBank/DDBJ whole genome shotgun (WGS) entry which is preliminary data.</text>
</comment>
<evidence type="ECO:0000313" key="2">
    <source>
        <dbReference type="EMBL" id="TNV81709.1"/>
    </source>
</evidence>
<keyword evidence="3" id="KW-1185">Reference proteome</keyword>